<comment type="caution">
    <text evidence="2">The sequence shown here is derived from an EMBL/GenBank/DDBJ whole genome shotgun (WGS) entry which is preliminary data.</text>
</comment>
<evidence type="ECO:0008006" key="4">
    <source>
        <dbReference type="Google" id="ProtNLM"/>
    </source>
</evidence>
<dbReference type="Proteomes" id="UP000295142">
    <property type="component" value="Unassembled WGS sequence"/>
</dbReference>
<dbReference type="PROSITE" id="PS51257">
    <property type="entry name" value="PROKAR_LIPOPROTEIN"/>
    <property type="match status" value="1"/>
</dbReference>
<dbReference type="EMBL" id="SLWW01000001">
    <property type="protein sequence ID" value="TCO74218.1"/>
    <property type="molecule type" value="Genomic_DNA"/>
</dbReference>
<proteinExistence type="predicted"/>
<evidence type="ECO:0000313" key="2">
    <source>
        <dbReference type="EMBL" id="TCO74218.1"/>
    </source>
</evidence>
<dbReference type="AlphaFoldDB" id="A0A4R2KVG5"/>
<accession>A0A4R2KVG5</accession>
<evidence type="ECO:0000256" key="1">
    <source>
        <dbReference type="SAM" id="SignalP"/>
    </source>
</evidence>
<keyword evidence="3" id="KW-1185">Reference proteome</keyword>
<feature type="chain" id="PRO_5020671077" description="Lipoprotein" evidence="1">
    <location>
        <begin position="21"/>
        <end position="197"/>
    </location>
</feature>
<evidence type="ECO:0000313" key="3">
    <source>
        <dbReference type="Proteomes" id="UP000295142"/>
    </source>
</evidence>
<gene>
    <name evidence="2" type="ORF">EV655_101379</name>
</gene>
<sequence>MNRLRTIAPAAALAATLALGACGPGRYGPPPPTPAEVTALARTIRALGPEVDPGEAERAALIAHTHAWQLAQEYRVSDPPLVHNSKVNMGLRERGLCFHWAEDMEARLAAEDFRTLELHRAISPGARMFRIDHSTVILGRRGEPLQEGVVLDPWRKGGDLFWSPVADDPRYKWRPRNEVLAEKAARLSGTTSARNSR</sequence>
<dbReference type="RefSeq" id="WP_243644954.1">
    <property type="nucleotide sequence ID" value="NZ_SLWW01000001.1"/>
</dbReference>
<reference evidence="2 3" key="1">
    <citation type="submission" date="2019-03" db="EMBL/GenBank/DDBJ databases">
        <title>Genomic Encyclopedia of Type Strains, Phase IV (KMG-IV): sequencing the most valuable type-strain genomes for metagenomic binning, comparative biology and taxonomic classification.</title>
        <authorList>
            <person name="Goeker M."/>
        </authorList>
    </citation>
    <scope>NUCLEOTIDE SEQUENCE [LARGE SCALE GENOMIC DNA]</scope>
    <source>
        <strain evidence="2 3">DSM 4868</strain>
    </source>
</reference>
<keyword evidence="1" id="KW-0732">Signal</keyword>
<feature type="signal peptide" evidence="1">
    <location>
        <begin position="1"/>
        <end position="20"/>
    </location>
</feature>
<protein>
    <recommendedName>
        <fullName evidence="4">Lipoprotein</fullName>
    </recommendedName>
</protein>
<organism evidence="2 3">
    <name type="scientific">Rhodovulum euryhalinum</name>
    <dbReference type="NCBI Taxonomy" id="35805"/>
    <lineage>
        <taxon>Bacteria</taxon>
        <taxon>Pseudomonadati</taxon>
        <taxon>Pseudomonadota</taxon>
        <taxon>Alphaproteobacteria</taxon>
        <taxon>Rhodobacterales</taxon>
        <taxon>Paracoccaceae</taxon>
        <taxon>Rhodovulum</taxon>
    </lineage>
</organism>
<name>A0A4R2KVG5_9RHOB</name>